<feature type="compositionally biased region" description="Basic and acidic residues" evidence="8">
    <location>
        <begin position="766"/>
        <end position="793"/>
    </location>
</feature>
<evidence type="ECO:0000256" key="6">
    <source>
        <dbReference type="ARBA" id="ARBA00022840"/>
    </source>
</evidence>
<dbReference type="PROSITE" id="PS00108">
    <property type="entry name" value="PROTEIN_KINASE_ST"/>
    <property type="match status" value="1"/>
</dbReference>
<dbReference type="InterPro" id="IPR000961">
    <property type="entry name" value="AGC-kinase_C"/>
</dbReference>
<keyword evidence="4 7" id="KW-0547">Nucleotide-binding</keyword>
<keyword evidence="2" id="KW-0597">Phosphoprotein</keyword>
<evidence type="ECO:0000259" key="9">
    <source>
        <dbReference type="PROSITE" id="PS50011"/>
    </source>
</evidence>
<dbReference type="GO" id="GO:0016301">
    <property type="term" value="F:kinase activity"/>
    <property type="evidence" value="ECO:0007669"/>
    <property type="project" value="UniProtKB-KW"/>
</dbReference>
<feature type="compositionally biased region" description="Polar residues" evidence="8">
    <location>
        <begin position="794"/>
        <end position="803"/>
    </location>
</feature>
<reference evidence="12" key="1">
    <citation type="submission" date="2025-08" db="UniProtKB">
        <authorList>
            <consortium name="RefSeq"/>
        </authorList>
    </citation>
    <scope>IDENTIFICATION</scope>
    <source>
        <tissue evidence="12">Thorax and Abdomen</tissue>
    </source>
</reference>
<dbReference type="PROSITE" id="PS00107">
    <property type="entry name" value="PROTEIN_KINASE_ATP"/>
    <property type="match status" value="1"/>
</dbReference>
<accession>A0ABM3G4H1</accession>
<sequence length="1470" mass="162592">MPRYGDGSPYQFGTSFSNHSSLMTTTGFGRIHGPLVSRYSPHLSTISESPLNHLRRYSPVVAVASRPKSVDTADIDVSTPRHLSHTEGHGRNRVRRDRPTVRIRSQALKDNPALRELNEKHEKTVGELLVEKFLIRDKSEADPIKMIKAYHQPSLERTVNEAVQKKVTRRLTRRRSSLEIPTDSEIIAREVIIAQAQAVALDTLVEQEQAQIKVDARKGRLVKRSMSRDSISVPVQNLDNETDTIEDSERAGSVKKTLKKIKKKKKTLNRSPSQSEDCDEPGNGTQYITQTKSDSNLTLRSQSSVELGEERSRIRPQKFKIEASNSVGDFSTLWINASSAPTSPVSTEQYRESIRLPAPKSNKTTSLAKVINELQSNENDDDSVVVALPKQYVNDTSRNSVCLTLKTVVKEPAVSRTRKIGVIGTVSDEYSPIKTLGNSKDSIKESSTAVNSKVELTGKHDRYTDVETSAINTTGLVGSVENSSDVIEKTTVIVAEGIKDRSKAAIKKPENASRNPKTPIKKSNFQFNNIGLREESQNHSNASNSIEEISTSPKAIDDVSITDKILEKSLNHTAELTKPSKEIDNVGTVSETKVIIEKLAPASPILDIENKAGSVAPSAQLPEVDFWGEIEPETTSIKPKSKLSLKVDKPVSVDEPVPSVEKEVPTPIKPKSKLSLKADESVSVDEPAPFAEKKVPTVTAEKPLTIIADNSIDRETDSNDHRRLNGTLQTVSKKVSEEHIKVDDDVASTDVNTSVESSVSIPSNDKVSEVKKSLEENACIKDQDTSESEKLENADTTNIVESQDNQDIDELPTPISASGETAINSGFDAPLPTINIVAAPATPEVNVESTPHEGSSTPTNEWPNANLTKDKWESQNNLSEVGDFDKETTPTPPSGPDLSTSAQSSKKKKIIKRKKSAVKKLASEENGLVEEAAKPVPEKSPKPSPQNSAQSSALNSPRCSPRSSPRDSPKQRPMDLIRMFYTTPGPLLTATPRDLSKVRRGGKRRKRPVSIASSASDSTESARSTQSTTTESIEDTSSTCTEGGDEAKDDKRLTSMRSNDSGFDGSPRLTNCDMACHKKCEKLTGNLCGLNQKLVAEALQALKRGKSASPSQSSDSQNSEKSSRFSSGRITPPATNLPRFKKYSVTDFNFLKVLGKGSFGKVLLAELRDTDCLYAVKCLKKDVVLEDDDVECTLIERKVLTLATRHPYLCHLFCTFQTDSHLFFVMEYLNGGDLMFHIQRSGRFPEPRARFYGAEILSGLTFLHKKGIVYRDLKLDNVLLDFDGHIRIADFGMCKLQIYLDRTADTFCGTPDYMAPEIIKGLKYNQAVDWWSYGVLLYEMLTGQSPFSGCDEDELFWSICNERPFIPRYLSQEATDLLVCLLEKDAGKRLPGHEIIIHPFFQGLSWDRLERRQLEPPFKPALEHTLDTRYFDATFTAERPRLSIVPEQILISMDQGVFRGFSYTNPNATD</sequence>
<evidence type="ECO:0000313" key="12">
    <source>
        <dbReference type="RefSeq" id="XP_046595166.1"/>
    </source>
</evidence>
<feature type="region of interest" description="Disordered" evidence="8">
    <location>
        <begin position="749"/>
        <end position="826"/>
    </location>
</feature>
<feature type="compositionally biased region" description="Polar residues" evidence="8">
    <location>
        <begin position="749"/>
        <end position="765"/>
    </location>
</feature>
<dbReference type="InterPro" id="IPR008271">
    <property type="entry name" value="Ser/Thr_kinase_AS"/>
</dbReference>
<dbReference type="InterPro" id="IPR017892">
    <property type="entry name" value="Pkinase_C"/>
</dbReference>
<protein>
    <submittedName>
        <fullName evidence="12">Probable serine/threonine-protein kinase mkcC isoform X1</fullName>
    </submittedName>
</protein>
<dbReference type="Gene3D" id="1.10.510.10">
    <property type="entry name" value="Transferase(Phosphotransferase) domain 1"/>
    <property type="match status" value="1"/>
</dbReference>
<feature type="compositionally biased region" description="Basic residues" evidence="8">
    <location>
        <begin position="905"/>
        <end position="918"/>
    </location>
</feature>
<dbReference type="SMART" id="SM00220">
    <property type="entry name" value="S_TKc"/>
    <property type="match status" value="1"/>
</dbReference>
<feature type="domain" description="Protein kinase" evidence="9">
    <location>
        <begin position="1148"/>
        <end position="1401"/>
    </location>
</feature>
<feature type="region of interest" description="Disordered" evidence="8">
    <location>
        <begin position="708"/>
        <end position="730"/>
    </location>
</feature>
<evidence type="ECO:0000256" key="7">
    <source>
        <dbReference type="PROSITE-ProRule" id="PRU10141"/>
    </source>
</evidence>
<evidence type="ECO:0000259" key="10">
    <source>
        <dbReference type="PROSITE" id="PS51285"/>
    </source>
</evidence>
<organism evidence="11 12">
    <name type="scientific">Neodiprion lecontei</name>
    <name type="common">Redheaded pine sawfly</name>
    <dbReference type="NCBI Taxonomy" id="441921"/>
    <lineage>
        <taxon>Eukaryota</taxon>
        <taxon>Metazoa</taxon>
        <taxon>Ecdysozoa</taxon>
        <taxon>Arthropoda</taxon>
        <taxon>Hexapoda</taxon>
        <taxon>Insecta</taxon>
        <taxon>Pterygota</taxon>
        <taxon>Neoptera</taxon>
        <taxon>Endopterygota</taxon>
        <taxon>Hymenoptera</taxon>
        <taxon>Tenthredinoidea</taxon>
        <taxon>Diprionidae</taxon>
        <taxon>Diprioninae</taxon>
        <taxon>Neodiprion</taxon>
    </lineage>
</organism>
<feature type="region of interest" description="Disordered" evidence="8">
    <location>
        <begin position="80"/>
        <end position="99"/>
    </location>
</feature>
<feature type="domain" description="AGC-kinase C-terminal" evidence="10">
    <location>
        <begin position="1402"/>
        <end position="1470"/>
    </location>
</feature>
<evidence type="ECO:0000256" key="4">
    <source>
        <dbReference type="ARBA" id="ARBA00022741"/>
    </source>
</evidence>
<feature type="binding site" evidence="7">
    <location>
        <position position="1177"/>
    </location>
    <ligand>
        <name>ATP</name>
        <dbReference type="ChEBI" id="CHEBI:30616"/>
    </ligand>
</feature>
<dbReference type="PROSITE" id="PS50011">
    <property type="entry name" value="PROTEIN_KINASE_DOM"/>
    <property type="match status" value="1"/>
</dbReference>
<feature type="compositionally biased region" description="Polar residues" evidence="8">
    <location>
        <begin position="283"/>
        <end position="305"/>
    </location>
</feature>
<dbReference type="PANTHER" id="PTHR24351">
    <property type="entry name" value="RIBOSOMAL PROTEIN S6 KINASE"/>
    <property type="match status" value="1"/>
</dbReference>
<dbReference type="InterPro" id="IPR011009">
    <property type="entry name" value="Kinase-like_dom_sf"/>
</dbReference>
<evidence type="ECO:0000256" key="5">
    <source>
        <dbReference type="ARBA" id="ARBA00022777"/>
    </source>
</evidence>
<dbReference type="PROSITE" id="PS51285">
    <property type="entry name" value="AGC_KINASE_CTER"/>
    <property type="match status" value="1"/>
</dbReference>
<feature type="compositionally biased region" description="Polar residues" evidence="8">
    <location>
        <begin position="847"/>
        <end position="867"/>
    </location>
</feature>
<feature type="region of interest" description="Disordered" evidence="8">
    <location>
        <begin position="263"/>
        <end position="312"/>
    </location>
</feature>
<feature type="region of interest" description="Disordered" evidence="8">
    <location>
        <begin position="651"/>
        <end position="688"/>
    </location>
</feature>
<keyword evidence="11" id="KW-1185">Reference proteome</keyword>
<dbReference type="RefSeq" id="XP_046595166.1">
    <property type="nucleotide sequence ID" value="XM_046739210.1"/>
</dbReference>
<dbReference type="Proteomes" id="UP000829291">
    <property type="component" value="Chromosome 4"/>
</dbReference>
<dbReference type="SMART" id="SM00133">
    <property type="entry name" value="S_TK_X"/>
    <property type="match status" value="1"/>
</dbReference>
<evidence type="ECO:0000313" key="11">
    <source>
        <dbReference type="Proteomes" id="UP000829291"/>
    </source>
</evidence>
<feature type="compositionally biased region" description="Basic residues" evidence="8">
    <location>
        <begin position="998"/>
        <end position="1008"/>
    </location>
</feature>
<feature type="compositionally biased region" description="Basic and acidic residues" evidence="8">
    <location>
        <begin position="711"/>
        <end position="723"/>
    </location>
</feature>
<dbReference type="SUPFAM" id="SSF56112">
    <property type="entry name" value="Protein kinase-like (PK-like)"/>
    <property type="match status" value="1"/>
</dbReference>
<dbReference type="GeneID" id="107221543"/>
<gene>
    <name evidence="12" type="primary">LOC107221543</name>
</gene>
<keyword evidence="3" id="KW-0808">Transferase</keyword>
<evidence type="ECO:0000256" key="8">
    <source>
        <dbReference type="SAM" id="MobiDB-lite"/>
    </source>
</evidence>
<dbReference type="InterPro" id="IPR000719">
    <property type="entry name" value="Prot_kinase_dom"/>
</dbReference>
<feature type="compositionally biased region" description="Basic and acidic residues" evidence="8">
    <location>
        <begin position="931"/>
        <end position="941"/>
    </location>
</feature>
<feature type="compositionally biased region" description="Polar residues" evidence="8">
    <location>
        <begin position="815"/>
        <end position="824"/>
    </location>
</feature>
<evidence type="ECO:0000256" key="3">
    <source>
        <dbReference type="ARBA" id="ARBA00022679"/>
    </source>
</evidence>
<feature type="region of interest" description="Disordered" evidence="8">
    <location>
        <begin position="1105"/>
        <end position="1133"/>
    </location>
</feature>
<name>A0ABM3G4H1_NEOLC</name>
<dbReference type="Pfam" id="PF00069">
    <property type="entry name" value="Pkinase"/>
    <property type="match status" value="1"/>
</dbReference>
<evidence type="ECO:0000256" key="2">
    <source>
        <dbReference type="ARBA" id="ARBA00022553"/>
    </source>
</evidence>
<feature type="compositionally biased region" description="Polar residues" evidence="8">
    <location>
        <begin position="946"/>
        <end position="955"/>
    </location>
</feature>
<keyword evidence="6 7" id="KW-0067">ATP-binding</keyword>
<proteinExistence type="predicted"/>
<feature type="region of interest" description="Disordered" evidence="8">
    <location>
        <begin position="842"/>
        <end position="1068"/>
    </location>
</feature>
<evidence type="ECO:0000256" key="1">
    <source>
        <dbReference type="ARBA" id="ARBA00022527"/>
    </source>
</evidence>
<feature type="compositionally biased region" description="Low complexity" evidence="8">
    <location>
        <begin position="1107"/>
        <end position="1120"/>
    </location>
</feature>
<keyword evidence="1" id="KW-0723">Serine/threonine-protein kinase</keyword>
<feature type="compositionally biased region" description="Low complexity" evidence="8">
    <location>
        <begin position="1010"/>
        <end position="1042"/>
    </location>
</feature>
<dbReference type="Gene3D" id="3.30.200.20">
    <property type="entry name" value="Phosphorylase Kinase, domain 1"/>
    <property type="match status" value="1"/>
</dbReference>
<dbReference type="InterPro" id="IPR017441">
    <property type="entry name" value="Protein_kinase_ATP_BS"/>
</dbReference>
<keyword evidence="5 12" id="KW-0418">Kinase</keyword>
<feature type="compositionally biased region" description="Basic and acidic residues" evidence="8">
    <location>
        <begin position="964"/>
        <end position="975"/>
    </location>
</feature>
<dbReference type="Pfam" id="PF00433">
    <property type="entry name" value="Pkinase_C"/>
    <property type="match status" value="1"/>
</dbReference>